<dbReference type="Pfam" id="PF13531">
    <property type="entry name" value="SBP_bac_11"/>
    <property type="match status" value="1"/>
</dbReference>
<evidence type="ECO:0000256" key="3">
    <source>
        <dbReference type="ARBA" id="ARBA00022729"/>
    </source>
</evidence>
<keyword evidence="3 4" id="KW-0732">Signal</keyword>
<dbReference type="RefSeq" id="WP_209681125.1">
    <property type="nucleotide sequence ID" value="NZ_JAGIOI010000001.1"/>
</dbReference>
<proteinExistence type="inferred from homology"/>
<dbReference type="SUPFAM" id="SSF53850">
    <property type="entry name" value="Periplasmic binding protein-like II"/>
    <property type="match status" value="1"/>
</dbReference>
<dbReference type="CDD" id="cd13538">
    <property type="entry name" value="PBP2_ModA_like_1"/>
    <property type="match status" value="1"/>
</dbReference>
<dbReference type="PANTHER" id="PTHR30632:SF0">
    <property type="entry name" value="SULFATE-BINDING PROTEIN"/>
    <property type="match status" value="1"/>
</dbReference>
<accession>A0ABS4Z093</accession>
<evidence type="ECO:0000256" key="1">
    <source>
        <dbReference type="ARBA" id="ARBA00009175"/>
    </source>
</evidence>
<dbReference type="PANTHER" id="PTHR30632">
    <property type="entry name" value="MOLYBDATE-BINDING PERIPLASMIC PROTEIN"/>
    <property type="match status" value="1"/>
</dbReference>
<dbReference type="PIRSF" id="PIRSF004846">
    <property type="entry name" value="ModA"/>
    <property type="match status" value="1"/>
</dbReference>
<evidence type="ECO:0000313" key="6">
    <source>
        <dbReference type="Proteomes" id="UP000711614"/>
    </source>
</evidence>
<dbReference type="InterPro" id="IPR050682">
    <property type="entry name" value="ModA/WtpA"/>
</dbReference>
<feature type="signal peptide" evidence="4">
    <location>
        <begin position="1"/>
        <end position="42"/>
    </location>
</feature>
<dbReference type="Gene3D" id="3.40.190.10">
    <property type="entry name" value="Periplasmic binding protein-like II"/>
    <property type="match status" value="2"/>
</dbReference>
<gene>
    <name evidence="5" type="ORF">JOF48_002467</name>
</gene>
<protein>
    <submittedName>
        <fullName evidence="5">Molybdate transport system substrate-binding protein</fullName>
    </submittedName>
</protein>
<reference evidence="5 6" key="1">
    <citation type="submission" date="2021-03" db="EMBL/GenBank/DDBJ databases">
        <title>Sequencing the genomes of 1000 actinobacteria strains.</title>
        <authorList>
            <person name="Klenk H.-P."/>
        </authorList>
    </citation>
    <scope>NUCLEOTIDE SEQUENCE [LARGE SCALE GENOMIC DNA]</scope>
    <source>
        <strain evidence="5 6">DSM 16005</strain>
    </source>
</reference>
<organism evidence="5 6">
    <name type="scientific">Arthrobacter stackebrandtii</name>
    <dbReference type="NCBI Taxonomy" id="272161"/>
    <lineage>
        <taxon>Bacteria</taxon>
        <taxon>Bacillati</taxon>
        <taxon>Actinomycetota</taxon>
        <taxon>Actinomycetes</taxon>
        <taxon>Micrococcales</taxon>
        <taxon>Micrococcaceae</taxon>
        <taxon>Arthrobacter</taxon>
    </lineage>
</organism>
<keyword evidence="2" id="KW-0479">Metal-binding</keyword>
<evidence type="ECO:0000256" key="2">
    <source>
        <dbReference type="ARBA" id="ARBA00022723"/>
    </source>
</evidence>
<name>A0ABS4Z093_9MICC</name>
<dbReference type="Proteomes" id="UP000711614">
    <property type="component" value="Unassembled WGS sequence"/>
</dbReference>
<evidence type="ECO:0000256" key="4">
    <source>
        <dbReference type="SAM" id="SignalP"/>
    </source>
</evidence>
<feature type="chain" id="PRO_5047447996" evidence="4">
    <location>
        <begin position="43"/>
        <end position="286"/>
    </location>
</feature>
<sequence>MNQSENLQAAQPPALTAKRRPYRRLAALGAVLALALAACAPAGDNAPGATQPPSSPSAPAELAGTLNVFAAASLKGTFTELAAQFEQANPKVKVSLSFDGSSTLVTQIKEGAPADVFASADQANMAKLSDAGLVAGTPRDFASNVLTLVVPADNPANITSFADAAKPGVKLVICAPQVPCGAASASDAKATGLTLTPVSEELNVTSVLGKVSSGEADAGLVYVTDAKTAGDKVKAIPLGLDKPTVNLYPIAEVKGTKAPELAQGFINLVSGAEGQKVLQDAGFGAP</sequence>
<keyword evidence="6" id="KW-1185">Reference proteome</keyword>
<dbReference type="EMBL" id="JAGIOI010000001">
    <property type="protein sequence ID" value="MBP2413668.1"/>
    <property type="molecule type" value="Genomic_DNA"/>
</dbReference>
<comment type="caution">
    <text evidence="5">The sequence shown here is derived from an EMBL/GenBank/DDBJ whole genome shotgun (WGS) entry which is preliminary data.</text>
</comment>
<dbReference type="NCBIfam" id="TIGR01256">
    <property type="entry name" value="modA"/>
    <property type="match status" value="1"/>
</dbReference>
<evidence type="ECO:0000313" key="5">
    <source>
        <dbReference type="EMBL" id="MBP2413668.1"/>
    </source>
</evidence>
<comment type="similarity">
    <text evidence="1">Belongs to the bacterial solute-binding protein ModA family.</text>
</comment>
<dbReference type="InterPro" id="IPR005950">
    <property type="entry name" value="ModA"/>
</dbReference>